<feature type="domain" description="Luciferase-like" evidence="5">
    <location>
        <begin position="21"/>
        <end position="269"/>
    </location>
</feature>
<dbReference type="STRING" id="983966.A0A1E4RUV3"/>
<evidence type="ECO:0000313" key="7">
    <source>
        <dbReference type="Proteomes" id="UP000094389"/>
    </source>
</evidence>
<evidence type="ECO:0000259" key="5">
    <source>
        <dbReference type="Pfam" id="PF00296"/>
    </source>
</evidence>
<protein>
    <submittedName>
        <fullName evidence="6">Bacterial luciferase-like protein</fullName>
    </submittedName>
</protein>
<dbReference type="InterPro" id="IPR011251">
    <property type="entry name" value="Luciferase-like_dom"/>
</dbReference>
<evidence type="ECO:0000256" key="3">
    <source>
        <dbReference type="ARBA" id="ARBA00023002"/>
    </source>
</evidence>
<dbReference type="AlphaFoldDB" id="A0A1E4RUV3"/>
<evidence type="ECO:0000256" key="4">
    <source>
        <dbReference type="ARBA" id="ARBA00023033"/>
    </source>
</evidence>
<reference evidence="6 7" key="1">
    <citation type="journal article" date="2016" name="Proc. Natl. Acad. Sci. U.S.A.">
        <title>Comparative genomics of biotechnologically important yeasts.</title>
        <authorList>
            <person name="Riley R."/>
            <person name="Haridas S."/>
            <person name="Wolfe K.H."/>
            <person name="Lopes M.R."/>
            <person name="Hittinger C.T."/>
            <person name="Goeker M."/>
            <person name="Salamov A.A."/>
            <person name="Wisecaver J.H."/>
            <person name="Long T.M."/>
            <person name="Calvey C.H."/>
            <person name="Aerts A.L."/>
            <person name="Barry K.W."/>
            <person name="Choi C."/>
            <person name="Clum A."/>
            <person name="Coughlan A.Y."/>
            <person name="Deshpande S."/>
            <person name="Douglass A.P."/>
            <person name="Hanson S.J."/>
            <person name="Klenk H.-P."/>
            <person name="LaButti K.M."/>
            <person name="Lapidus A."/>
            <person name="Lindquist E.A."/>
            <person name="Lipzen A.M."/>
            <person name="Meier-Kolthoff J.P."/>
            <person name="Ohm R.A."/>
            <person name="Otillar R.P."/>
            <person name="Pangilinan J.L."/>
            <person name="Peng Y."/>
            <person name="Rokas A."/>
            <person name="Rosa C.A."/>
            <person name="Scheuner C."/>
            <person name="Sibirny A.A."/>
            <person name="Slot J.C."/>
            <person name="Stielow J.B."/>
            <person name="Sun H."/>
            <person name="Kurtzman C.P."/>
            <person name="Blackwell M."/>
            <person name="Grigoriev I.V."/>
            <person name="Jeffries T.W."/>
        </authorList>
    </citation>
    <scope>NUCLEOTIDE SEQUENCE [LARGE SCALE GENOMIC DNA]</scope>
    <source>
        <strain evidence="7">ATCC 18201 / CBS 1600 / BCRC 20928 / JCM 3617 / NBRC 0987 / NRRL Y-1542</strain>
    </source>
</reference>
<sequence length="298" mass="33221">MARDLILNVFIHASPALTSGEWSHPLDESKGFDTIEYWQELARIAERGKFNAVFFADYLAYYDVYKGPNNWKLPASGGYFIPKIDPGVLVSAMAEATTTLGFGITFSTVKENPELFAKRLWSLDHATKGRVGWNIVTSYAPAVGRQLLNGGKLPSHQERYDNATAYVDTVVRSIVGQRHSKWPQSPQRLPFLIQAGTSSQGKFLGIENAEAIFINAWDRAKANADIKSIRDLAVHYGRDPKDVKILTMATPVVAITKEDAEKKVELIRQHVFQDAPGIGFGGQSHIDLDQFEWDEPIV</sequence>
<dbReference type="InterPro" id="IPR051260">
    <property type="entry name" value="Diverse_substr_monoxygenases"/>
</dbReference>
<keyword evidence="4" id="KW-0503">Monooxygenase</keyword>
<proteinExistence type="predicted"/>
<dbReference type="SUPFAM" id="SSF51679">
    <property type="entry name" value="Bacterial luciferase-like"/>
    <property type="match status" value="1"/>
</dbReference>
<dbReference type="Proteomes" id="UP000094389">
    <property type="component" value="Unassembled WGS sequence"/>
</dbReference>
<organism evidence="6 7">
    <name type="scientific">Cyberlindnera jadinii (strain ATCC 18201 / CBS 1600 / BCRC 20928 / JCM 3617 / NBRC 0987 / NRRL Y-1542)</name>
    <name type="common">Torula yeast</name>
    <name type="synonym">Candida utilis</name>
    <dbReference type="NCBI Taxonomy" id="983966"/>
    <lineage>
        <taxon>Eukaryota</taxon>
        <taxon>Fungi</taxon>
        <taxon>Dikarya</taxon>
        <taxon>Ascomycota</taxon>
        <taxon>Saccharomycotina</taxon>
        <taxon>Saccharomycetes</taxon>
        <taxon>Phaffomycetales</taxon>
        <taxon>Phaffomycetaceae</taxon>
        <taxon>Cyberlindnera</taxon>
    </lineage>
</organism>
<dbReference type="PANTHER" id="PTHR30011:SF16">
    <property type="entry name" value="C2H2 FINGER DOMAIN TRANSCRIPTION FACTOR (EUROFUNG)-RELATED"/>
    <property type="match status" value="1"/>
</dbReference>
<evidence type="ECO:0000256" key="1">
    <source>
        <dbReference type="ARBA" id="ARBA00022630"/>
    </source>
</evidence>
<dbReference type="RefSeq" id="XP_020068069.1">
    <property type="nucleotide sequence ID" value="XM_020217773.1"/>
</dbReference>
<dbReference type="Gene3D" id="3.20.20.30">
    <property type="entry name" value="Luciferase-like domain"/>
    <property type="match status" value="1"/>
</dbReference>
<dbReference type="PANTHER" id="PTHR30011">
    <property type="entry name" value="ALKANESULFONATE MONOOXYGENASE-RELATED"/>
    <property type="match status" value="1"/>
</dbReference>
<evidence type="ECO:0000256" key="2">
    <source>
        <dbReference type="ARBA" id="ARBA00022643"/>
    </source>
</evidence>
<dbReference type="GO" id="GO:0004497">
    <property type="term" value="F:monooxygenase activity"/>
    <property type="evidence" value="ECO:0007669"/>
    <property type="project" value="UniProtKB-KW"/>
</dbReference>
<dbReference type="OrthoDB" id="5561043at2759"/>
<dbReference type="GO" id="GO:0016705">
    <property type="term" value="F:oxidoreductase activity, acting on paired donors, with incorporation or reduction of molecular oxygen"/>
    <property type="evidence" value="ECO:0007669"/>
    <property type="project" value="InterPro"/>
</dbReference>
<dbReference type="GeneID" id="30992169"/>
<keyword evidence="3" id="KW-0560">Oxidoreductase</keyword>
<dbReference type="EMBL" id="KV453946">
    <property type="protein sequence ID" value="ODV71030.1"/>
    <property type="molecule type" value="Genomic_DNA"/>
</dbReference>
<evidence type="ECO:0000313" key="6">
    <source>
        <dbReference type="EMBL" id="ODV71030.1"/>
    </source>
</evidence>
<feature type="non-terminal residue" evidence="6">
    <location>
        <position position="298"/>
    </location>
</feature>
<accession>A0A1E4RUV3</accession>
<dbReference type="Pfam" id="PF00296">
    <property type="entry name" value="Bac_luciferase"/>
    <property type="match status" value="1"/>
</dbReference>
<keyword evidence="2" id="KW-0288">FMN</keyword>
<keyword evidence="1" id="KW-0285">Flavoprotein</keyword>
<name>A0A1E4RUV3_CYBJN</name>
<dbReference type="InterPro" id="IPR036661">
    <property type="entry name" value="Luciferase-like_sf"/>
</dbReference>
<gene>
    <name evidence="6" type="ORF">CYBJADRAFT_53813</name>
</gene>
<keyword evidence="7" id="KW-1185">Reference proteome</keyword>